<sequence length="107" mass="12970">METPLKQPETRLLRKEQKIWYLCTLIFVFLCTLIFVFYLKEVLHTRMVPIICGTVEVINLIHWTRLILGDMSLRIFLLMNLSWKRSCLMELMKMRLKMMLLVFDFLL</sequence>
<accession>A0A3P6DJI7</accession>
<evidence type="ECO:0000256" key="1">
    <source>
        <dbReference type="SAM" id="Phobius"/>
    </source>
</evidence>
<evidence type="ECO:0000313" key="2">
    <source>
        <dbReference type="EMBL" id="VDD26588.1"/>
    </source>
</evidence>
<gene>
    <name evidence="2" type="ORF">BOLC2T11694H</name>
</gene>
<protein>
    <submittedName>
        <fullName evidence="2">Uncharacterized protein</fullName>
    </submittedName>
</protein>
<name>A0A3P6DJI7_BRAOL</name>
<dbReference type="AlphaFoldDB" id="A0A3P6DJI7"/>
<feature type="transmembrane region" description="Helical" evidence="1">
    <location>
        <begin position="20"/>
        <end position="39"/>
    </location>
</feature>
<dbReference type="EMBL" id="LR031874">
    <property type="protein sequence ID" value="VDD26588.1"/>
    <property type="molecule type" value="Genomic_DNA"/>
</dbReference>
<keyword evidence="1" id="KW-0472">Membrane</keyword>
<keyword evidence="1" id="KW-0812">Transmembrane</keyword>
<reference evidence="2" key="1">
    <citation type="submission" date="2018-11" db="EMBL/GenBank/DDBJ databases">
        <authorList>
            <consortium name="Genoscope - CEA"/>
            <person name="William W."/>
        </authorList>
    </citation>
    <scope>NUCLEOTIDE SEQUENCE</scope>
</reference>
<keyword evidence="1" id="KW-1133">Transmembrane helix</keyword>
<proteinExistence type="predicted"/>
<organism evidence="2">
    <name type="scientific">Brassica oleracea</name>
    <name type="common">Wild cabbage</name>
    <dbReference type="NCBI Taxonomy" id="3712"/>
    <lineage>
        <taxon>Eukaryota</taxon>
        <taxon>Viridiplantae</taxon>
        <taxon>Streptophyta</taxon>
        <taxon>Embryophyta</taxon>
        <taxon>Tracheophyta</taxon>
        <taxon>Spermatophyta</taxon>
        <taxon>Magnoliopsida</taxon>
        <taxon>eudicotyledons</taxon>
        <taxon>Gunneridae</taxon>
        <taxon>Pentapetalae</taxon>
        <taxon>rosids</taxon>
        <taxon>malvids</taxon>
        <taxon>Brassicales</taxon>
        <taxon>Brassicaceae</taxon>
        <taxon>Brassiceae</taxon>
        <taxon>Brassica</taxon>
    </lineage>
</organism>